<sequence length="51" mass="5960">VKAGTLYGLLLVEMVLGLKITKFAQDPFQYFHKHVDKLKYIRTIFSPYQIS</sequence>
<reference evidence="1" key="1">
    <citation type="submission" date="2018-05" db="EMBL/GenBank/DDBJ databases">
        <authorList>
            <person name="Lanie J.A."/>
            <person name="Ng W.-L."/>
            <person name="Kazmierczak K.M."/>
            <person name="Andrzejewski T.M."/>
            <person name="Davidsen T.M."/>
            <person name="Wayne K.J."/>
            <person name="Tettelin H."/>
            <person name="Glass J.I."/>
            <person name="Rusch D."/>
            <person name="Podicherti R."/>
            <person name="Tsui H.-C.T."/>
            <person name="Winkler M.E."/>
        </authorList>
    </citation>
    <scope>NUCLEOTIDE SEQUENCE</scope>
</reference>
<accession>A0A382AMQ6</accession>
<gene>
    <name evidence="1" type="ORF">METZ01_LOCUS155415</name>
</gene>
<evidence type="ECO:0000313" key="1">
    <source>
        <dbReference type="EMBL" id="SVB02561.1"/>
    </source>
</evidence>
<organism evidence="1">
    <name type="scientific">marine metagenome</name>
    <dbReference type="NCBI Taxonomy" id="408172"/>
    <lineage>
        <taxon>unclassified sequences</taxon>
        <taxon>metagenomes</taxon>
        <taxon>ecological metagenomes</taxon>
    </lineage>
</organism>
<proteinExistence type="predicted"/>
<dbReference type="EMBL" id="UINC01025968">
    <property type="protein sequence ID" value="SVB02561.1"/>
    <property type="molecule type" value="Genomic_DNA"/>
</dbReference>
<name>A0A382AMQ6_9ZZZZ</name>
<dbReference type="AlphaFoldDB" id="A0A382AMQ6"/>
<feature type="non-terminal residue" evidence="1">
    <location>
        <position position="1"/>
    </location>
</feature>
<protein>
    <submittedName>
        <fullName evidence="1">Uncharacterized protein</fullName>
    </submittedName>
</protein>